<dbReference type="RefSeq" id="WP_012843996.1">
    <property type="nucleotide sequence ID" value="NC_013501.1"/>
</dbReference>
<proteinExistence type="predicted"/>
<name>D0MIS7_RHOM4</name>
<dbReference type="eggNOG" id="ENOG502ZQC9">
    <property type="taxonomic scope" value="Bacteria"/>
</dbReference>
<reference evidence="1 2" key="1">
    <citation type="journal article" date="2009" name="Stand. Genomic Sci.">
        <title>Complete genome sequence of Rhodothermus marinus type strain (R-10).</title>
        <authorList>
            <person name="Nolan M."/>
            <person name="Tindall B.J."/>
            <person name="Pomrenke H."/>
            <person name="Lapidus A."/>
            <person name="Copeland A."/>
            <person name="Glavina Del Rio T."/>
            <person name="Lucas S."/>
            <person name="Chen F."/>
            <person name="Tice H."/>
            <person name="Cheng J.F."/>
            <person name="Saunders E."/>
            <person name="Han C."/>
            <person name="Bruce D."/>
            <person name="Goodwin L."/>
            <person name="Chain P."/>
            <person name="Pitluck S."/>
            <person name="Ovchinikova G."/>
            <person name="Pati A."/>
            <person name="Ivanova N."/>
            <person name="Mavromatis K."/>
            <person name="Chen A."/>
            <person name="Palaniappan K."/>
            <person name="Land M."/>
            <person name="Hauser L."/>
            <person name="Chang Y.J."/>
            <person name="Jeffries C.D."/>
            <person name="Brettin T."/>
            <person name="Goker M."/>
            <person name="Bristow J."/>
            <person name="Eisen J.A."/>
            <person name="Markowitz V."/>
            <person name="Hugenholtz P."/>
            <person name="Kyrpides N.C."/>
            <person name="Klenk H.P."/>
            <person name="Detter J.C."/>
        </authorList>
    </citation>
    <scope>NUCLEOTIDE SEQUENCE [LARGE SCALE GENOMIC DNA]</scope>
    <source>
        <strain evidence="2">ATCC 43812 / DSM 4252 / R-10</strain>
    </source>
</reference>
<dbReference type="HOGENOM" id="CLU_050831_0_0_10"/>
<evidence type="ECO:0000313" key="2">
    <source>
        <dbReference type="Proteomes" id="UP000002221"/>
    </source>
</evidence>
<dbReference type="OrthoDB" id="9802177at2"/>
<keyword evidence="2" id="KW-1185">Reference proteome</keyword>
<dbReference type="KEGG" id="rmr:Rmar_1498"/>
<dbReference type="STRING" id="518766.Rmar_1498"/>
<dbReference type="SUPFAM" id="SSF56935">
    <property type="entry name" value="Porins"/>
    <property type="match status" value="1"/>
</dbReference>
<dbReference type="Proteomes" id="UP000002221">
    <property type="component" value="Chromosome"/>
</dbReference>
<sequence>MKHTLRRTPGMGRGFGLLLLFLATPLTLWAQSFKVGGFIKAEYLYDTRQVAAARDGEFHLFPLPKSEATETDNLGAFVFFSRLSLTIGDLPEALGAQVTGYFESDFFGPQNGLESTFRLRRAFVRLAWDQAELLFGQEWSPLFTLAAFPRTVATTTGAPFQPFARQPQIRATLKGQGVRFIGALAWQRDAFQDISFNGVSGIKQQQLSALPALHTHLQLFSQGGSVVGAGAYLKSLRPVATGDRFFAWAVQGYFTLAGKGATLRGKVTYGGDLTDHLMTGGYVYAPSADRQGDYYAGAFKPLQLLSGWVDIDGAGRVAPGLFVGYLVNQGASGDLDGPVVATAARAPNIKQLWRLAPRLNLNHGPVRFAFELEVTSAAYASRFDDRYKPIGDTEAATNVRGNFTVFLFF</sequence>
<dbReference type="AlphaFoldDB" id="D0MIS7"/>
<gene>
    <name evidence="1" type="ordered locus">Rmar_1498</name>
</gene>
<accession>D0MIS7</accession>
<evidence type="ECO:0008006" key="3">
    <source>
        <dbReference type="Google" id="ProtNLM"/>
    </source>
</evidence>
<evidence type="ECO:0000313" key="1">
    <source>
        <dbReference type="EMBL" id="ACY48385.1"/>
    </source>
</evidence>
<organism evidence="1 2">
    <name type="scientific">Rhodothermus marinus (strain ATCC 43812 / DSM 4252 / R-10)</name>
    <name type="common">Rhodothermus obamensis</name>
    <dbReference type="NCBI Taxonomy" id="518766"/>
    <lineage>
        <taxon>Bacteria</taxon>
        <taxon>Pseudomonadati</taxon>
        <taxon>Rhodothermota</taxon>
        <taxon>Rhodothermia</taxon>
        <taxon>Rhodothermales</taxon>
        <taxon>Rhodothermaceae</taxon>
        <taxon>Rhodothermus</taxon>
    </lineage>
</organism>
<dbReference type="EMBL" id="CP001807">
    <property type="protein sequence ID" value="ACY48385.1"/>
    <property type="molecule type" value="Genomic_DNA"/>
</dbReference>
<protein>
    <recommendedName>
        <fullName evidence="3">Porin</fullName>
    </recommendedName>
</protein>